<sequence>MTRKHEELLVIPLAGAAVSAFAALLSSKENGRLAVVKGYISGLVSVYKDWQTQDSRREQDGTCLLMKDSEFLVESAVQLMRKCLPKLPVPLSSDRSTYNFPLPGNADEVWDSDPGPNDDLETDVNKLRARPDPDRSKEQFAQYEHFCPELHHNFQDLDKNPDLQDARSPQTFFDSCSSPSSSSPGEKQEEAELKVRDFLNCSLHHQETRDSVLDRLVEKYGASIPHHDSHLYRCAATHTKSLTTFSILAFPDFWGHLPPAGPERMANRT</sequence>
<evidence type="ECO:0000256" key="1">
    <source>
        <dbReference type="SAM" id="MobiDB-lite"/>
    </source>
</evidence>
<dbReference type="GO" id="GO:0004180">
    <property type="term" value="F:carboxypeptidase activity"/>
    <property type="evidence" value="ECO:0007669"/>
    <property type="project" value="UniProtKB-KW"/>
</dbReference>
<protein>
    <submittedName>
        <fullName evidence="2">Cytosolic carboxypeptidase 1</fullName>
    </submittedName>
</protein>
<dbReference type="EMBL" id="VCAZ01000440">
    <property type="protein sequence ID" value="TUT60083.1"/>
    <property type="molecule type" value="Genomic_DNA"/>
</dbReference>
<feature type="compositionally biased region" description="Low complexity" evidence="1">
    <location>
        <begin position="175"/>
        <end position="184"/>
    </location>
</feature>
<dbReference type="AlphaFoldDB" id="A0A556VXH1"/>
<evidence type="ECO:0000313" key="2">
    <source>
        <dbReference type="EMBL" id="TUT60083.1"/>
    </source>
</evidence>
<dbReference type="Proteomes" id="UP000319801">
    <property type="component" value="Unassembled WGS sequence"/>
</dbReference>
<reference evidence="2 3" key="1">
    <citation type="journal article" date="2019" name="Genome Biol. Evol.">
        <title>Whole-Genome Sequencing of the Giant Devil Catfish, Bagarius yarrelli.</title>
        <authorList>
            <person name="Jiang W."/>
            <person name="Lv Y."/>
            <person name="Cheng L."/>
            <person name="Yang K."/>
            <person name="Chao B."/>
            <person name="Wang X."/>
            <person name="Li Y."/>
            <person name="Pan X."/>
            <person name="You X."/>
            <person name="Zhang Y."/>
            <person name="Yang J."/>
            <person name="Li J."/>
            <person name="Zhang X."/>
            <person name="Liu S."/>
            <person name="Sun C."/>
            <person name="Yang J."/>
            <person name="Shi Q."/>
        </authorList>
    </citation>
    <scope>NUCLEOTIDE SEQUENCE [LARGE SCALE GENOMIC DNA]</scope>
    <source>
        <strain evidence="2">JWS20170419001</strain>
        <tissue evidence="2">Muscle</tissue>
    </source>
</reference>
<proteinExistence type="predicted"/>
<gene>
    <name evidence="2" type="ORF">Baya_17078</name>
</gene>
<keyword evidence="2" id="KW-0645">Protease</keyword>
<comment type="caution">
    <text evidence="2">The sequence shown here is derived from an EMBL/GenBank/DDBJ whole genome shotgun (WGS) entry which is preliminary data.</text>
</comment>
<name>A0A556VXH1_BAGYA</name>
<evidence type="ECO:0000313" key="3">
    <source>
        <dbReference type="Proteomes" id="UP000319801"/>
    </source>
</evidence>
<organism evidence="2 3">
    <name type="scientific">Bagarius yarrelli</name>
    <name type="common">Goonch</name>
    <name type="synonym">Bagrus yarrelli</name>
    <dbReference type="NCBI Taxonomy" id="175774"/>
    <lineage>
        <taxon>Eukaryota</taxon>
        <taxon>Metazoa</taxon>
        <taxon>Chordata</taxon>
        <taxon>Craniata</taxon>
        <taxon>Vertebrata</taxon>
        <taxon>Euteleostomi</taxon>
        <taxon>Actinopterygii</taxon>
        <taxon>Neopterygii</taxon>
        <taxon>Teleostei</taxon>
        <taxon>Ostariophysi</taxon>
        <taxon>Siluriformes</taxon>
        <taxon>Sisoridae</taxon>
        <taxon>Sisorinae</taxon>
        <taxon>Bagarius</taxon>
    </lineage>
</organism>
<accession>A0A556VXH1</accession>
<keyword evidence="2" id="KW-0121">Carboxypeptidase</keyword>
<dbReference type="OrthoDB" id="10253041at2759"/>
<feature type="region of interest" description="Disordered" evidence="1">
    <location>
        <begin position="157"/>
        <end position="190"/>
    </location>
</feature>
<feature type="region of interest" description="Disordered" evidence="1">
    <location>
        <begin position="104"/>
        <end position="135"/>
    </location>
</feature>
<feature type="compositionally biased region" description="Basic and acidic residues" evidence="1">
    <location>
        <begin position="123"/>
        <end position="135"/>
    </location>
</feature>
<feature type="compositionally biased region" description="Acidic residues" evidence="1">
    <location>
        <begin position="108"/>
        <end position="122"/>
    </location>
</feature>
<keyword evidence="2" id="KW-0378">Hydrolase</keyword>
<keyword evidence="3" id="KW-1185">Reference proteome</keyword>